<dbReference type="STRING" id="249408.BOO71_0014860"/>
<dbReference type="AlphaFoldDB" id="A0A1U7NRB7"/>
<dbReference type="PANTHER" id="PTHR43963">
    <property type="entry name" value="CARBONYL REDUCTASE 1-RELATED"/>
    <property type="match status" value="1"/>
</dbReference>
<evidence type="ECO:0000256" key="2">
    <source>
        <dbReference type="ARBA" id="ARBA00022857"/>
    </source>
</evidence>
<protein>
    <submittedName>
        <fullName evidence="4">Short chain dehydrogenase</fullName>
    </submittedName>
</protein>
<evidence type="ECO:0000256" key="1">
    <source>
        <dbReference type="ARBA" id="ARBA00006484"/>
    </source>
</evidence>
<dbReference type="InterPro" id="IPR036291">
    <property type="entry name" value="NAD(P)-bd_dom_sf"/>
</dbReference>
<accession>A0A1U7NRB7</accession>
<dbReference type="SUPFAM" id="SSF51735">
    <property type="entry name" value="NAD(P)-binding Rossmann-fold domains"/>
    <property type="match status" value="1"/>
</dbReference>
<keyword evidence="3" id="KW-0560">Oxidoreductase</keyword>
<dbReference type="Proteomes" id="UP000186607">
    <property type="component" value="Unassembled WGS sequence"/>
</dbReference>
<evidence type="ECO:0000256" key="3">
    <source>
        <dbReference type="ARBA" id="ARBA00023002"/>
    </source>
</evidence>
<dbReference type="Pfam" id="PF00106">
    <property type="entry name" value="adh_short"/>
    <property type="match status" value="1"/>
</dbReference>
<keyword evidence="2" id="KW-0521">NADP</keyword>
<dbReference type="OrthoDB" id="9775296at2"/>
<gene>
    <name evidence="4" type="ORF">BOO71_0014860</name>
</gene>
<dbReference type="RefSeq" id="WP_083653838.1">
    <property type="nucleotide sequence ID" value="NZ_MSTI01000179.1"/>
</dbReference>
<proteinExistence type="inferred from homology"/>
<name>A0A1U7NRB7_9DEIO</name>
<evidence type="ECO:0000313" key="4">
    <source>
        <dbReference type="EMBL" id="OLV15469.1"/>
    </source>
</evidence>
<dbReference type="PRINTS" id="PR00081">
    <property type="entry name" value="GDHRDH"/>
</dbReference>
<sequence length="147" mass="16117">MKTAFITGANKSIGFETARQLLQQGYHVYLGSRTLENGLKAVQQLNSEGLHKVEAIQIDVTDQGSVKTARAEIGFKTETLDVLINNAGINGGMPQSALQADISAFRRVFDTNYFGVVMQYSGRFLTNGVGIVHVDVWQQNGRPPARF</sequence>
<dbReference type="GO" id="GO:0016491">
    <property type="term" value="F:oxidoreductase activity"/>
    <property type="evidence" value="ECO:0007669"/>
    <property type="project" value="UniProtKB-KW"/>
</dbReference>
<dbReference type="Gene3D" id="3.40.50.720">
    <property type="entry name" value="NAD(P)-binding Rossmann-like Domain"/>
    <property type="match status" value="1"/>
</dbReference>
<dbReference type="PANTHER" id="PTHR43963:SF6">
    <property type="entry name" value="CHAIN DEHYDROGENASE FAMILY PROTEIN, PUTATIVE (AFU_ORTHOLOGUE AFUA_3G15350)-RELATED"/>
    <property type="match status" value="1"/>
</dbReference>
<comment type="similarity">
    <text evidence="1">Belongs to the short-chain dehydrogenases/reductases (SDR) family.</text>
</comment>
<organism evidence="4 5">
    <name type="scientific">Deinococcus marmoris</name>
    <dbReference type="NCBI Taxonomy" id="249408"/>
    <lineage>
        <taxon>Bacteria</taxon>
        <taxon>Thermotogati</taxon>
        <taxon>Deinococcota</taxon>
        <taxon>Deinococci</taxon>
        <taxon>Deinococcales</taxon>
        <taxon>Deinococcaceae</taxon>
        <taxon>Deinococcus</taxon>
    </lineage>
</organism>
<keyword evidence="5" id="KW-1185">Reference proteome</keyword>
<dbReference type="InterPro" id="IPR002347">
    <property type="entry name" value="SDR_fam"/>
</dbReference>
<dbReference type="EMBL" id="MSTI01000179">
    <property type="protein sequence ID" value="OLV15469.1"/>
    <property type="molecule type" value="Genomic_DNA"/>
</dbReference>
<reference evidence="4 5" key="1">
    <citation type="submission" date="2017-01" db="EMBL/GenBank/DDBJ databases">
        <title>Genome Analysis of Deinococcus marmoris KOPRI26562.</title>
        <authorList>
            <person name="Kim J.H."/>
            <person name="Oh H.-M."/>
        </authorList>
    </citation>
    <scope>NUCLEOTIDE SEQUENCE [LARGE SCALE GENOMIC DNA]</scope>
    <source>
        <strain evidence="4 5">KOPRI26562</strain>
    </source>
</reference>
<comment type="caution">
    <text evidence="4">The sequence shown here is derived from an EMBL/GenBank/DDBJ whole genome shotgun (WGS) entry which is preliminary data.</text>
</comment>
<evidence type="ECO:0000313" key="5">
    <source>
        <dbReference type="Proteomes" id="UP000186607"/>
    </source>
</evidence>